<evidence type="ECO:0000313" key="2">
    <source>
        <dbReference type="Proteomes" id="UP000602510"/>
    </source>
</evidence>
<organism evidence="1 2">
    <name type="scientific">Phytophthora infestans</name>
    <name type="common">Potato late blight agent</name>
    <name type="synonym">Botrytis infestans</name>
    <dbReference type="NCBI Taxonomy" id="4787"/>
    <lineage>
        <taxon>Eukaryota</taxon>
        <taxon>Sar</taxon>
        <taxon>Stramenopiles</taxon>
        <taxon>Oomycota</taxon>
        <taxon>Peronosporomycetes</taxon>
        <taxon>Peronosporales</taxon>
        <taxon>Peronosporaceae</taxon>
        <taxon>Phytophthora</taxon>
    </lineage>
</organism>
<gene>
    <name evidence="1" type="ORF">GN244_ATG01220</name>
</gene>
<protein>
    <submittedName>
        <fullName evidence="1">Uncharacterized protein</fullName>
    </submittedName>
</protein>
<comment type="caution">
    <text evidence="1">The sequence shown here is derived from an EMBL/GenBank/DDBJ whole genome shotgun (WGS) entry which is preliminary data.</text>
</comment>
<accession>A0A833WQ51</accession>
<dbReference type="Proteomes" id="UP000602510">
    <property type="component" value="Unassembled WGS sequence"/>
</dbReference>
<proteinExistence type="predicted"/>
<sequence>MGRDYVIVNLEVKCQNPKHMNFCFVHCGILLAPPHVNIITPANLDKQVENEMDVDFEKVRDKNIVEEL</sequence>
<keyword evidence="2" id="KW-1185">Reference proteome</keyword>
<name>A0A833WQ51_PHYIN</name>
<evidence type="ECO:0000313" key="1">
    <source>
        <dbReference type="EMBL" id="KAF4046385.1"/>
    </source>
</evidence>
<reference evidence="1" key="1">
    <citation type="submission" date="2020-04" db="EMBL/GenBank/DDBJ databases">
        <title>Hybrid Assembly of Korean Phytophthora infestans isolates.</title>
        <authorList>
            <person name="Prokchorchik M."/>
            <person name="Lee Y."/>
            <person name="Seo J."/>
            <person name="Cho J.-H."/>
            <person name="Park Y.-E."/>
            <person name="Jang D.-C."/>
            <person name="Im J.-S."/>
            <person name="Choi J.-G."/>
            <person name="Park H.-J."/>
            <person name="Lee G.-B."/>
            <person name="Lee Y.-G."/>
            <person name="Hong S.-Y."/>
            <person name="Cho K."/>
            <person name="Sohn K.H."/>
        </authorList>
    </citation>
    <scope>NUCLEOTIDE SEQUENCE</scope>
    <source>
        <strain evidence="1">KR_1_A1</strain>
    </source>
</reference>
<dbReference type="EMBL" id="WSZM01000017">
    <property type="protein sequence ID" value="KAF4046385.1"/>
    <property type="molecule type" value="Genomic_DNA"/>
</dbReference>
<dbReference type="AlphaFoldDB" id="A0A833WQ51"/>